<dbReference type="Pfam" id="PF13480">
    <property type="entry name" value="Acetyltransf_6"/>
    <property type="match status" value="1"/>
</dbReference>
<organism evidence="2 3">
    <name type="scientific">Mesorhizobium waimense</name>
    <dbReference type="NCBI Taxonomy" id="1300307"/>
    <lineage>
        <taxon>Bacteria</taxon>
        <taxon>Pseudomonadati</taxon>
        <taxon>Pseudomonadota</taxon>
        <taxon>Alphaproteobacteria</taxon>
        <taxon>Hyphomicrobiales</taxon>
        <taxon>Phyllobacteriaceae</taxon>
        <taxon>Mesorhizobium</taxon>
    </lineage>
</organism>
<dbReference type="RefSeq" id="WP_120015606.1">
    <property type="nucleotide sequence ID" value="NZ_QZWZ01000013.1"/>
</dbReference>
<dbReference type="EMBL" id="QZWZ01000013">
    <property type="protein sequence ID" value="RJT37582.1"/>
    <property type="molecule type" value="Genomic_DNA"/>
</dbReference>
<keyword evidence="3" id="KW-1185">Reference proteome</keyword>
<evidence type="ECO:0000259" key="1">
    <source>
        <dbReference type="Pfam" id="PF13480"/>
    </source>
</evidence>
<accession>A0A3A5KVW2</accession>
<protein>
    <submittedName>
        <fullName evidence="2">GNAT family N-acetyltransferase</fullName>
    </submittedName>
</protein>
<keyword evidence="2" id="KW-0808">Transferase</keyword>
<dbReference type="Gene3D" id="3.40.630.30">
    <property type="match status" value="1"/>
</dbReference>
<dbReference type="SUPFAM" id="SSF55729">
    <property type="entry name" value="Acyl-CoA N-acyltransferases (Nat)"/>
    <property type="match status" value="1"/>
</dbReference>
<evidence type="ECO:0000313" key="3">
    <source>
        <dbReference type="Proteomes" id="UP000272706"/>
    </source>
</evidence>
<dbReference type="AlphaFoldDB" id="A0A3A5KVW2"/>
<comment type="caution">
    <text evidence="2">The sequence shown here is derived from an EMBL/GenBank/DDBJ whole genome shotgun (WGS) entry which is preliminary data.</text>
</comment>
<evidence type="ECO:0000313" key="2">
    <source>
        <dbReference type="EMBL" id="RJT37582.1"/>
    </source>
</evidence>
<name>A0A3A5KVW2_9HYPH</name>
<dbReference type="InterPro" id="IPR016181">
    <property type="entry name" value="Acyl_CoA_acyltransferase"/>
</dbReference>
<dbReference type="InterPro" id="IPR038740">
    <property type="entry name" value="BioF2-like_GNAT_dom"/>
</dbReference>
<dbReference type="GO" id="GO:0016740">
    <property type="term" value="F:transferase activity"/>
    <property type="evidence" value="ECO:0007669"/>
    <property type="project" value="UniProtKB-KW"/>
</dbReference>
<feature type="domain" description="BioF2-like acetyltransferase" evidence="1">
    <location>
        <begin position="193"/>
        <end position="342"/>
    </location>
</feature>
<dbReference type="OrthoDB" id="8193702at2"/>
<proteinExistence type="predicted"/>
<gene>
    <name evidence="2" type="ORF">D3227_18335</name>
</gene>
<reference evidence="2 3" key="1">
    <citation type="submission" date="2018-09" db="EMBL/GenBank/DDBJ databases">
        <title>Mesorhizobium carmichaelinearum sp. nov. isolated from Carmichaelinea spp. root nodules in New Zealand.</title>
        <authorList>
            <person name="De Meyer S.E."/>
        </authorList>
    </citation>
    <scope>NUCLEOTIDE SEQUENCE [LARGE SCALE GENOMIC DNA]</scope>
    <source>
        <strain evidence="2 3">ICMP19557</strain>
    </source>
</reference>
<dbReference type="Proteomes" id="UP000272706">
    <property type="component" value="Unassembled WGS sequence"/>
</dbReference>
<sequence length="410" mass="44527">MVDATASFDGNRLAASKASPRALPDNQASLSVAVADGTALATYAEFCGSALFAPAQSATWIRNWANEVHADIVVATLRSEGEPVLSLALEIARRGPFRVARFTGDRHANGNFAAAAPGWLPRADASAIRTMVRTIAKARPDIDLIALERLLPDLDGVANPFAALPGFPSPNLSLAVDLDGGFDALLSRASGKRKRKKHRSQMRKFEAVGSHRRIEAKTAQEVNRLLDAFFEMKEFRFRKMGIANVFGEPQVRAFFRALFSEALAEEKPSFVLHGLEVAGKLRAVTGSSRSGKRLICEFGAIAEDDLAHTSPGDFLFFDNIQEACEAGFGAYDFSVGDEPYKRLWCDLETQHFEVLLPLTLKGRALAVVMRQGARAKAFIKNGPLIWKLTKKLRRKAAGQAAPAATGDDDS</sequence>